<proteinExistence type="predicted"/>
<evidence type="ECO:0000313" key="2">
    <source>
        <dbReference type="Proteomes" id="UP001341840"/>
    </source>
</evidence>
<name>A0ABU6UH97_9FABA</name>
<dbReference type="EMBL" id="JASCZI010121097">
    <property type="protein sequence ID" value="MED6159710.1"/>
    <property type="molecule type" value="Genomic_DNA"/>
</dbReference>
<organism evidence="1 2">
    <name type="scientific">Stylosanthes scabra</name>
    <dbReference type="NCBI Taxonomy" id="79078"/>
    <lineage>
        <taxon>Eukaryota</taxon>
        <taxon>Viridiplantae</taxon>
        <taxon>Streptophyta</taxon>
        <taxon>Embryophyta</taxon>
        <taxon>Tracheophyta</taxon>
        <taxon>Spermatophyta</taxon>
        <taxon>Magnoliopsida</taxon>
        <taxon>eudicotyledons</taxon>
        <taxon>Gunneridae</taxon>
        <taxon>Pentapetalae</taxon>
        <taxon>rosids</taxon>
        <taxon>fabids</taxon>
        <taxon>Fabales</taxon>
        <taxon>Fabaceae</taxon>
        <taxon>Papilionoideae</taxon>
        <taxon>50 kb inversion clade</taxon>
        <taxon>dalbergioids sensu lato</taxon>
        <taxon>Dalbergieae</taxon>
        <taxon>Pterocarpus clade</taxon>
        <taxon>Stylosanthes</taxon>
    </lineage>
</organism>
<dbReference type="Proteomes" id="UP001341840">
    <property type="component" value="Unassembled WGS sequence"/>
</dbReference>
<evidence type="ECO:0000313" key="1">
    <source>
        <dbReference type="EMBL" id="MED6159710.1"/>
    </source>
</evidence>
<keyword evidence="2" id="KW-1185">Reference proteome</keyword>
<comment type="caution">
    <text evidence="1">The sequence shown here is derived from an EMBL/GenBank/DDBJ whole genome shotgun (WGS) entry which is preliminary data.</text>
</comment>
<gene>
    <name evidence="1" type="ORF">PIB30_044714</name>
</gene>
<protein>
    <submittedName>
        <fullName evidence="1">Uncharacterized protein</fullName>
    </submittedName>
</protein>
<sequence>MEWPKVQDEVSNSRWGFIGVHLSCLQQERIVQFEKLSSIIQQLQERSTQSNSKREIEELLGQLKLLREEGNNGGLEIVGIERRLESAYVREEQYWKEKSRMKWLQGGDKNTKLFHQSFQSRMCHNKI</sequence>
<reference evidence="1 2" key="1">
    <citation type="journal article" date="2023" name="Plants (Basel)">
        <title>Bridging the Gap: Combining Genomics and Transcriptomics Approaches to Understand Stylosanthes scabra, an Orphan Legume from the Brazilian Caatinga.</title>
        <authorList>
            <person name="Ferreira-Neto J.R.C."/>
            <person name="da Silva M.D."/>
            <person name="Binneck E."/>
            <person name="de Melo N.F."/>
            <person name="da Silva R.H."/>
            <person name="de Melo A.L.T.M."/>
            <person name="Pandolfi V."/>
            <person name="Bustamante F.O."/>
            <person name="Brasileiro-Vidal A.C."/>
            <person name="Benko-Iseppon A.M."/>
        </authorList>
    </citation>
    <scope>NUCLEOTIDE SEQUENCE [LARGE SCALE GENOMIC DNA]</scope>
    <source>
        <tissue evidence="1">Leaves</tissue>
    </source>
</reference>
<accession>A0ABU6UH97</accession>